<dbReference type="OrthoDB" id="1606438at2759"/>
<evidence type="ECO:0000256" key="1">
    <source>
        <dbReference type="ARBA" id="ARBA00022603"/>
    </source>
</evidence>
<gene>
    <name evidence="5" type="ORF">BU26DRAFT_607670</name>
</gene>
<evidence type="ECO:0000259" key="4">
    <source>
        <dbReference type="Pfam" id="PF00891"/>
    </source>
</evidence>
<dbReference type="AlphaFoldDB" id="A0A6A6I5B6"/>
<dbReference type="GO" id="GO:0032259">
    <property type="term" value="P:methylation"/>
    <property type="evidence" value="ECO:0007669"/>
    <property type="project" value="UniProtKB-KW"/>
</dbReference>
<dbReference type="InterPro" id="IPR016461">
    <property type="entry name" value="COMT-like"/>
</dbReference>
<evidence type="ECO:0000256" key="2">
    <source>
        <dbReference type="ARBA" id="ARBA00022679"/>
    </source>
</evidence>
<dbReference type="Gene3D" id="1.10.10.10">
    <property type="entry name" value="Winged helix-like DNA-binding domain superfamily/Winged helix DNA-binding domain"/>
    <property type="match status" value="1"/>
</dbReference>
<dbReference type="GeneID" id="54589110"/>
<dbReference type="InterPro" id="IPR029063">
    <property type="entry name" value="SAM-dependent_MTases_sf"/>
</dbReference>
<dbReference type="GO" id="GO:0008171">
    <property type="term" value="F:O-methyltransferase activity"/>
    <property type="evidence" value="ECO:0007669"/>
    <property type="project" value="InterPro"/>
</dbReference>
<dbReference type="InterPro" id="IPR001077">
    <property type="entry name" value="COMT_C"/>
</dbReference>
<dbReference type="Proteomes" id="UP000800094">
    <property type="component" value="Unassembled WGS sequence"/>
</dbReference>
<accession>A0A6A6I5B6</accession>
<dbReference type="Pfam" id="PF00891">
    <property type="entry name" value="Methyltransf_2"/>
    <property type="match status" value="1"/>
</dbReference>
<reference evidence="5" key="1">
    <citation type="journal article" date="2020" name="Stud. Mycol.">
        <title>101 Dothideomycetes genomes: a test case for predicting lifestyles and emergence of pathogens.</title>
        <authorList>
            <person name="Haridas S."/>
            <person name="Albert R."/>
            <person name="Binder M."/>
            <person name="Bloem J."/>
            <person name="Labutti K."/>
            <person name="Salamov A."/>
            <person name="Andreopoulos B."/>
            <person name="Baker S."/>
            <person name="Barry K."/>
            <person name="Bills G."/>
            <person name="Bluhm B."/>
            <person name="Cannon C."/>
            <person name="Castanera R."/>
            <person name="Culley D."/>
            <person name="Daum C."/>
            <person name="Ezra D."/>
            <person name="Gonzalez J."/>
            <person name="Henrissat B."/>
            <person name="Kuo A."/>
            <person name="Liang C."/>
            <person name="Lipzen A."/>
            <person name="Lutzoni F."/>
            <person name="Magnuson J."/>
            <person name="Mondo S."/>
            <person name="Nolan M."/>
            <person name="Ohm R."/>
            <person name="Pangilinan J."/>
            <person name="Park H.-J."/>
            <person name="Ramirez L."/>
            <person name="Alfaro M."/>
            <person name="Sun H."/>
            <person name="Tritt A."/>
            <person name="Yoshinaga Y."/>
            <person name="Zwiers L.-H."/>
            <person name="Turgeon B."/>
            <person name="Goodwin S."/>
            <person name="Spatafora J."/>
            <person name="Crous P."/>
            <person name="Grigoriev I."/>
        </authorList>
    </citation>
    <scope>NUCLEOTIDE SEQUENCE</scope>
    <source>
        <strain evidence="5">CBS 122368</strain>
    </source>
</reference>
<organism evidence="5 6">
    <name type="scientific">Trematosphaeria pertusa</name>
    <dbReference type="NCBI Taxonomy" id="390896"/>
    <lineage>
        <taxon>Eukaryota</taxon>
        <taxon>Fungi</taxon>
        <taxon>Dikarya</taxon>
        <taxon>Ascomycota</taxon>
        <taxon>Pezizomycotina</taxon>
        <taxon>Dothideomycetes</taxon>
        <taxon>Pleosporomycetidae</taxon>
        <taxon>Pleosporales</taxon>
        <taxon>Massarineae</taxon>
        <taxon>Trematosphaeriaceae</taxon>
        <taxon>Trematosphaeria</taxon>
    </lineage>
</organism>
<evidence type="ECO:0000313" key="5">
    <source>
        <dbReference type="EMBL" id="KAF2245419.1"/>
    </source>
</evidence>
<keyword evidence="1 5" id="KW-0489">Methyltransferase</keyword>
<name>A0A6A6I5B6_9PLEO</name>
<protein>
    <submittedName>
        <fullName evidence="5">S-adenosyl-L-methionine-dependent methyltransferase</fullName>
    </submittedName>
</protein>
<dbReference type="PANTHER" id="PTHR43712">
    <property type="entry name" value="PUTATIVE (AFU_ORTHOLOGUE AFUA_4G14580)-RELATED"/>
    <property type="match status" value="1"/>
</dbReference>
<dbReference type="SUPFAM" id="SSF53335">
    <property type="entry name" value="S-adenosyl-L-methionine-dependent methyltransferases"/>
    <property type="match status" value="1"/>
</dbReference>
<sequence length="416" mass="46501">MATASILDLASSIEQNTRVVYEYLQENGLPEPSFEATSPPDLPLPPNVSQAKEAALEAMDELQTLLLGPMPKIFHELIHTPTSLTSLHAVARFKMANAFPATSTTTVPELAKASRLDEGDCIRLVRHAVANRLLLEKSPGVISHSAMSSAIANVPLLREWIEESCENMWSSGPRIVSAMEKWPGSEEPHQTAYNIAHHTDLSFFENIASDTTGTRAKRFAESMSFFQASPGMQTSLVVDNYNWGDYKTMVDIGGSHGAVPLELTKRFPDMKCTVQDLPEVIATAPKNVERVDFQAHDFFTAQPVKGADVYFFRMILHNWSDKYCIQILRNIIPAMKKGSRVVINDHVVPAPGILSPYKDRSVRAFDLVMKECFNAKERDIDDWTELLKKADERFVIADVKRPEGSQLQIIDVQWDT</sequence>
<evidence type="ECO:0000313" key="6">
    <source>
        <dbReference type="Proteomes" id="UP000800094"/>
    </source>
</evidence>
<feature type="domain" description="O-methyltransferase C-terminal" evidence="4">
    <location>
        <begin position="192"/>
        <end position="390"/>
    </location>
</feature>
<proteinExistence type="predicted"/>
<keyword evidence="3" id="KW-0949">S-adenosyl-L-methionine</keyword>
<dbReference type="InterPro" id="IPR036388">
    <property type="entry name" value="WH-like_DNA-bd_sf"/>
</dbReference>
<keyword evidence="2 5" id="KW-0808">Transferase</keyword>
<dbReference type="EMBL" id="ML987200">
    <property type="protein sequence ID" value="KAF2245419.1"/>
    <property type="molecule type" value="Genomic_DNA"/>
</dbReference>
<dbReference type="PROSITE" id="PS51683">
    <property type="entry name" value="SAM_OMT_II"/>
    <property type="match status" value="1"/>
</dbReference>
<dbReference type="RefSeq" id="XP_033680423.1">
    <property type="nucleotide sequence ID" value="XM_033835780.1"/>
</dbReference>
<dbReference type="PANTHER" id="PTHR43712:SF12">
    <property type="entry name" value="STERIGMATOCYSTIN 8-O-METHYLTRANSFERASE"/>
    <property type="match status" value="1"/>
</dbReference>
<evidence type="ECO:0000256" key="3">
    <source>
        <dbReference type="ARBA" id="ARBA00022691"/>
    </source>
</evidence>
<keyword evidence="6" id="KW-1185">Reference proteome</keyword>
<dbReference type="Gene3D" id="3.40.50.150">
    <property type="entry name" value="Vaccinia Virus protein VP39"/>
    <property type="match status" value="1"/>
</dbReference>